<accession>A0A0C2YLF4</accession>
<evidence type="ECO:0000313" key="2">
    <source>
        <dbReference type="EMBL" id="KIM41862.1"/>
    </source>
</evidence>
<dbReference type="EMBL" id="KN831779">
    <property type="protein sequence ID" value="KIM41862.1"/>
    <property type="molecule type" value="Genomic_DNA"/>
</dbReference>
<protein>
    <submittedName>
        <fullName evidence="2">Uncharacterized protein</fullName>
    </submittedName>
</protein>
<dbReference type="OrthoDB" id="2874131at2759"/>
<dbReference type="Proteomes" id="UP000053424">
    <property type="component" value="Unassembled WGS sequence"/>
</dbReference>
<proteinExistence type="predicted"/>
<evidence type="ECO:0000256" key="1">
    <source>
        <dbReference type="SAM" id="MobiDB-lite"/>
    </source>
</evidence>
<reference evidence="3" key="2">
    <citation type="submission" date="2015-01" db="EMBL/GenBank/DDBJ databases">
        <title>Evolutionary Origins and Diversification of the Mycorrhizal Mutualists.</title>
        <authorList>
            <consortium name="DOE Joint Genome Institute"/>
            <consortium name="Mycorrhizal Genomics Consortium"/>
            <person name="Kohler A."/>
            <person name="Kuo A."/>
            <person name="Nagy L.G."/>
            <person name="Floudas D."/>
            <person name="Copeland A."/>
            <person name="Barry K.W."/>
            <person name="Cichocki N."/>
            <person name="Veneault-Fourrey C."/>
            <person name="LaButti K."/>
            <person name="Lindquist E.A."/>
            <person name="Lipzen A."/>
            <person name="Lundell T."/>
            <person name="Morin E."/>
            <person name="Murat C."/>
            <person name="Riley R."/>
            <person name="Ohm R."/>
            <person name="Sun H."/>
            <person name="Tunlid A."/>
            <person name="Henrissat B."/>
            <person name="Grigoriev I.V."/>
            <person name="Hibbett D.S."/>
            <person name="Martin F."/>
        </authorList>
    </citation>
    <scope>NUCLEOTIDE SEQUENCE [LARGE SCALE GENOMIC DNA]</scope>
    <source>
        <strain evidence="3">h7</strain>
    </source>
</reference>
<keyword evidence="3" id="KW-1185">Reference proteome</keyword>
<gene>
    <name evidence="2" type="ORF">M413DRAFT_27425</name>
</gene>
<feature type="region of interest" description="Disordered" evidence="1">
    <location>
        <begin position="355"/>
        <end position="377"/>
    </location>
</feature>
<name>A0A0C2YLF4_HEBCY</name>
<dbReference type="AlphaFoldDB" id="A0A0C2YLF4"/>
<reference evidence="2 3" key="1">
    <citation type="submission" date="2014-04" db="EMBL/GenBank/DDBJ databases">
        <authorList>
            <consortium name="DOE Joint Genome Institute"/>
            <person name="Kuo A."/>
            <person name="Gay G."/>
            <person name="Dore J."/>
            <person name="Kohler A."/>
            <person name="Nagy L.G."/>
            <person name="Floudas D."/>
            <person name="Copeland A."/>
            <person name="Barry K.W."/>
            <person name="Cichocki N."/>
            <person name="Veneault-Fourrey C."/>
            <person name="LaButti K."/>
            <person name="Lindquist E.A."/>
            <person name="Lipzen A."/>
            <person name="Lundell T."/>
            <person name="Morin E."/>
            <person name="Murat C."/>
            <person name="Sun H."/>
            <person name="Tunlid A."/>
            <person name="Henrissat B."/>
            <person name="Grigoriev I.V."/>
            <person name="Hibbett D.S."/>
            <person name="Martin F."/>
            <person name="Nordberg H.P."/>
            <person name="Cantor M.N."/>
            <person name="Hua S.X."/>
        </authorList>
    </citation>
    <scope>NUCLEOTIDE SEQUENCE [LARGE SCALE GENOMIC DNA]</scope>
    <source>
        <strain evidence="3">h7</strain>
    </source>
</reference>
<organism evidence="2 3">
    <name type="scientific">Hebeloma cylindrosporum</name>
    <dbReference type="NCBI Taxonomy" id="76867"/>
    <lineage>
        <taxon>Eukaryota</taxon>
        <taxon>Fungi</taxon>
        <taxon>Dikarya</taxon>
        <taxon>Basidiomycota</taxon>
        <taxon>Agaricomycotina</taxon>
        <taxon>Agaricomycetes</taxon>
        <taxon>Agaricomycetidae</taxon>
        <taxon>Agaricales</taxon>
        <taxon>Agaricineae</taxon>
        <taxon>Hymenogastraceae</taxon>
        <taxon>Hebeloma</taxon>
    </lineage>
</organism>
<sequence>MPRPYPPVRLPDCLTTFTPIPHTCPIPPNVVGYIGGQLRDPPRFVLWRNALEITVQAPSRDHALDARVGPDDEDYEYQISEASMKRNAHWLEIIQSLLDRIEFGTTNWAYLIPNREGGYTITHKERPMPKVTCPLWAPLIFEDEIQFTVWGTKWDRRGIWNGKEIDVLFATDETRFSYLDTTMRRMRAISGMDLTYEVYGHLVRKDGTVVGLVTEAAWGRPIKSSDRALIYQTAARLQSRGWVYFGSLHNHFLIAGGKVRLIEPSALKFYSKDDTERLYSDAERFHWWALNKLFWEFENYGPFGNVRLPQPRFTASFSNSNLVIPPPSPERPLGGMFIHIPSYFRTMRVRPWPDYPENYPQQRDTEDRKIQTMKHCR</sequence>
<dbReference type="HOGENOM" id="CLU_049760_0_0_1"/>
<evidence type="ECO:0000313" key="3">
    <source>
        <dbReference type="Proteomes" id="UP000053424"/>
    </source>
</evidence>